<dbReference type="EMBL" id="PJNH01000003">
    <property type="protein sequence ID" value="PKR77268.1"/>
    <property type="molecule type" value="Genomic_DNA"/>
</dbReference>
<dbReference type="InterPro" id="IPR028087">
    <property type="entry name" value="Tad_N"/>
</dbReference>
<name>A0A2I0QSI4_9BACI</name>
<keyword evidence="1" id="KW-0812">Transmembrane</keyword>
<dbReference type="AlphaFoldDB" id="A0A2I0QSI4"/>
<reference evidence="3 4" key="1">
    <citation type="submission" date="2017-06" db="EMBL/GenBank/DDBJ databases">
        <title>the draft geome sequence of Illustriluteabacillus marina B3227.</title>
        <authorList>
            <person name="He R.-H."/>
            <person name="Du Z.-J."/>
        </authorList>
    </citation>
    <scope>NUCLEOTIDE SEQUENCE [LARGE SCALE GENOMIC DNA]</scope>
    <source>
        <strain evidence="3 4">B3227</strain>
    </source>
</reference>
<evidence type="ECO:0000313" key="4">
    <source>
        <dbReference type="Proteomes" id="UP000243524"/>
    </source>
</evidence>
<dbReference type="Proteomes" id="UP000243524">
    <property type="component" value="Unassembled WGS sequence"/>
</dbReference>
<dbReference type="RefSeq" id="WP_101332096.1">
    <property type="nucleotide sequence ID" value="NZ_PJNH01000003.1"/>
</dbReference>
<feature type="domain" description="Putative Flp pilus-assembly TadG-like N-terminal" evidence="2">
    <location>
        <begin position="14"/>
        <end position="58"/>
    </location>
</feature>
<feature type="transmembrane region" description="Helical" evidence="1">
    <location>
        <begin position="12"/>
        <end position="33"/>
    </location>
</feature>
<organism evidence="3 4">
    <name type="scientific">Halalkalibacillus sediminis</name>
    <dbReference type="NCBI Taxonomy" id="2018042"/>
    <lineage>
        <taxon>Bacteria</taxon>
        <taxon>Bacillati</taxon>
        <taxon>Bacillota</taxon>
        <taxon>Bacilli</taxon>
        <taxon>Bacillales</taxon>
        <taxon>Bacillaceae</taxon>
        <taxon>Halalkalibacillus</taxon>
    </lineage>
</organism>
<gene>
    <name evidence="3" type="ORF">CEY16_11055</name>
</gene>
<evidence type="ECO:0000256" key="1">
    <source>
        <dbReference type="SAM" id="Phobius"/>
    </source>
</evidence>
<accession>A0A2I0QSI4</accession>
<protein>
    <recommendedName>
        <fullName evidence="2">Putative Flp pilus-assembly TadG-like N-terminal domain-containing protein</fullName>
    </recommendedName>
</protein>
<evidence type="ECO:0000259" key="2">
    <source>
        <dbReference type="Pfam" id="PF13400"/>
    </source>
</evidence>
<keyword evidence="1" id="KW-1133">Transmembrane helix</keyword>
<comment type="caution">
    <text evidence="3">The sequence shown here is derived from an EMBL/GenBank/DDBJ whole genome shotgun (WGS) entry which is preliminary data.</text>
</comment>
<proteinExistence type="predicted"/>
<sequence>MNFKSFFKNERGHAAVIVTFSFTALLAMTGLVVDGGMLYMTKTHLQKTANASVLSGAQELTADDELTVRQIVDETLGHHEELDSFSGIIINLDEKVTLELQKPVNTVFMKLFGIDSIDVEARATASLGKMGRAIGAAPLGIDESVQLNYGEEYSLKVDAGDSDTGNFGVLALDGPGAQTYEQTLLWGSDYELTVGDVLDTQTGNIAGKTRSSVEELVNSCENMYERDCRRILLIPVYKPYNHDQNQMQQVEITGFAYFYISEAMSHDDDTIRGTFIERTGTGFELDEAVERGAFTVRLTE</sequence>
<evidence type="ECO:0000313" key="3">
    <source>
        <dbReference type="EMBL" id="PKR77268.1"/>
    </source>
</evidence>
<keyword evidence="1" id="KW-0472">Membrane</keyword>
<dbReference type="OrthoDB" id="5447051at2"/>
<keyword evidence="4" id="KW-1185">Reference proteome</keyword>
<dbReference type="Pfam" id="PF13400">
    <property type="entry name" value="Tad"/>
    <property type="match status" value="1"/>
</dbReference>